<evidence type="ECO:0000313" key="6">
    <source>
        <dbReference type="EMBL" id="CAB5061535.1"/>
    </source>
</evidence>
<evidence type="ECO:0000313" key="3">
    <source>
        <dbReference type="EMBL" id="CAB4753565.1"/>
    </source>
</evidence>
<dbReference type="InterPro" id="IPR020904">
    <property type="entry name" value="Sc_DH/Rdtase_CS"/>
</dbReference>
<protein>
    <submittedName>
        <fullName evidence="3">Unannotated protein</fullName>
    </submittedName>
</protein>
<dbReference type="GO" id="GO:0016491">
    <property type="term" value="F:oxidoreductase activity"/>
    <property type="evidence" value="ECO:0007669"/>
    <property type="project" value="UniProtKB-KW"/>
</dbReference>
<gene>
    <name evidence="3" type="ORF">UFOPK2822_00965</name>
    <name evidence="4" type="ORF">UFOPK3346_01089</name>
    <name evidence="5" type="ORF">UFOPK3670_01074</name>
    <name evidence="6" type="ORF">UFOPK4308_01120</name>
</gene>
<accession>A0A6J6U2L9</accession>
<dbReference type="AlphaFoldDB" id="A0A6J6U2L9"/>
<evidence type="ECO:0000313" key="5">
    <source>
        <dbReference type="EMBL" id="CAB4927643.1"/>
    </source>
</evidence>
<dbReference type="InterPro" id="IPR002347">
    <property type="entry name" value="SDR_fam"/>
</dbReference>
<dbReference type="EMBL" id="CAFBQL010000007">
    <property type="protein sequence ID" value="CAB5061535.1"/>
    <property type="molecule type" value="Genomic_DNA"/>
</dbReference>
<keyword evidence="2" id="KW-0560">Oxidoreductase</keyword>
<sequence length="229" mass="25108">MLNSFKTPQRIALIGGASEIGNAVLRSLPQDGIEEVIRFDRQTSGFDAAIENARREVVSSMFTKDLDVAIIAIGALGNQESTTEEANLLRVIEVNYLATAHLLYLIASKMVTQGHGKILVISSFAQERPRIDNFAYGSTKAAIDFYARGLSHKLKNSGVEIKILRPGFVLTRMTQGMKPAPFSISAEQAGKIGAKLLQGRSTIAYAPTILRYVAIIFRNLPEIIFRRLG</sequence>
<dbReference type="PRINTS" id="PR00081">
    <property type="entry name" value="GDHRDH"/>
</dbReference>
<dbReference type="Pfam" id="PF00106">
    <property type="entry name" value="adh_short"/>
    <property type="match status" value="1"/>
</dbReference>
<evidence type="ECO:0000313" key="4">
    <source>
        <dbReference type="EMBL" id="CAB4872012.1"/>
    </source>
</evidence>
<dbReference type="SUPFAM" id="SSF51735">
    <property type="entry name" value="NAD(P)-binding Rossmann-fold domains"/>
    <property type="match status" value="1"/>
</dbReference>
<comment type="similarity">
    <text evidence="1">Belongs to the short-chain dehydrogenases/reductases (SDR) family.</text>
</comment>
<evidence type="ECO:0000256" key="1">
    <source>
        <dbReference type="ARBA" id="ARBA00006484"/>
    </source>
</evidence>
<evidence type="ECO:0000256" key="2">
    <source>
        <dbReference type="ARBA" id="ARBA00023002"/>
    </source>
</evidence>
<dbReference type="PROSITE" id="PS00061">
    <property type="entry name" value="ADH_SHORT"/>
    <property type="match status" value="1"/>
</dbReference>
<proteinExistence type="inferred from homology"/>
<dbReference type="EMBL" id="CAFBMV010000007">
    <property type="protein sequence ID" value="CAB4927643.1"/>
    <property type="molecule type" value="Genomic_DNA"/>
</dbReference>
<dbReference type="PANTHER" id="PTHR43669:SF6">
    <property type="entry name" value="DECAPRENYLPHOSPHORYL-2-KETO-BETA-D-ERYTHRO-PENTOSE REDUCTASE"/>
    <property type="match status" value="1"/>
</dbReference>
<dbReference type="PANTHER" id="PTHR43669">
    <property type="entry name" value="5-KETO-D-GLUCONATE 5-REDUCTASE"/>
    <property type="match status" value="1"/>
</dbReference>
<dbReference type="EMBL" id="CAFBLE010000009">
    <property type="protein sequence ID" value="CAB4872012.1"/>
    <property type="molecule type" value="Genomic_DNA"/>
</dbReference>
<reference evidence="3" key="1">
    <citation type="submission" date="2020-05" db="EMBL/GenBank/DDBJ databases">
        <authorList>
            <person name="Chiriac C."/>
            <person name="Salcher M."/>
            <person name="Ghai R."/>
            <person name="Kavagutti S V."/>
        </authorList>
    </citation>
    <scope>NUCLEOTIDE SEQUENCE</scope>
</reference>
<name>A0A6J6U2L9_9ZZZZ</name>
<dbReference type="Gene3D" id="3.40.50.720">
    <property type="entry name" value="NAD(P)-binding Rossmann-like Domain"/>
    <property type="match status" value="1"/>
</dbReference>
<dbReference type="InterPro" id="IPR036291">
    <property type="entry name" value="NAD(P)-bd_dom_sf"/>
</dbReference>
<organism evidence="3">
    <name type="scientific">freshwater metagenome</name>
    <dbReference type="NCBI Taxonomy" id="449393"/>
    <lineage>
        <taxon>unclassified sequences</taxon>
        <taxon>metagenomes</taxon>
        <taxon>ecological metagenomes</taxon>
    </lineage>
</organism>
<dbReference type="EMBL" id="CAEZZC010000012">
    <property type="protein sequence ID" value="CAB4753565.1"/>
    <property type="molecule type" value="Genomic_DNA"/>
</dbReference>